<proteinExistence type="predicted"/>
<feature type="compositionally biased region" description="Polar residues" evidence="1">
    <location>
        <begin position="274"/>
        <end position="284"/>
    </location>
</feature>
<dbReference type="Proteomes" id="UP001276659">
    <property type="component" value="Unassembled WGS sequence"/>
</dbReference>
<feature type="compositionally biased region" description="Polar residues" evidence="1">
    <location>
        <begin position="256"/>
        <end position="265"/>
    </location>
</feature>
<evidence type="ECO:0000313" key="3">
    <source>
        <dbReference type="EMBL" id="KAK3176536.1"/>
    </source>
</evidence>
<feature type="compositionally biased region" description="Basic and acidic residues" evidence="1">
    <location>
        <begin position="89"/>
        <end position="103"/>
    </location>
</feature>
<organism evidence="3 4">
    <name type="scientific">Lepraria neglecta</name>
    <dbReference type="NCBI Taxonomy" id="209136"/>
    <lineage>
        <taxon>Eukaryota</taxon>
        <taxon>Fungi</taxon>
        <taxon>Dikarya</taxon>
        <taxon>Ascomycota</taxon>
        <taxon>Pezizomycotina</taxon>
        <taxon>Lecanoromycetes</taxon>
        <taxon>OSLEUM clade</taxon>
        <taxon>Lecanoromycetidae</taxon>
        <taxon>Lecanorales</taxon>
        <taxon>Lecanorineae</taxon>
        <taxon>Stereocaulaceae</taxon>
        <taxon>Lepraria</taxon>
    </lineage>
</organism>
<feature type="compositionally biased region" description="Basic and acidic residues" evidence="1">
    <location>
        <begin position="53"/>
        <end position="74"/>
    </location>
</feature>
<evidence type="ECO:0000256" key="1">
    <source>
        <dbReference type="SAM" id="MobiDB-lite"/>
    </source>
</evidence>
<comment type="caution">
    <text evidence="3">The sequence shown here is derived from an EMBL/GenBank/DDBJ whole genome shotgun (WGS) entry which is preliminary data.</text>
</comment>
<name>A0AAD9ZDH3_9LECA</name>
<evidence type="ECO:0000313" key="4">
    <source>
        <dbReference type="Proteomes" id="UP001276659"/>
    </source>
</evidence>
<accession>A0AAD9ZDH3</accession>
<protein>
    <submittedName>
        <fullName evidence="3">Uncharacterized protein</fullName>
    </submittedName>
</protein>
<reference evidence="3" key="1">
    <citation type="submission" date="2022-11" db="EMBL/GenBank/DDBJ databases">
        <title>Chromosomal genome sequence assembly and mating type (MAT) locus characterization of the leprose asexual lichenized fungus Lepraria neglecta (Nyl.) Erichsen.</title>
        <authorList>
            <person name="Allen J.L."/>
            <person name="Pfeffer B."/>
        </authorList>
    </citation>
    <scope>NUCLEOTIDE SEQUENCE</scope>
    <source>
        <strain evidence="3">Allen 5258</strain>
    </source>
</reference>
<feature type="region of interest" description="Disordered" evidence="1">
    <location>
        <begin position="52"/>
        <end position="362"/>
    </location>
</feature>
<keyword evidence="4" id="KW-1185">Reference proteome</keyword>
<feature type="compositionally biased region" description="Low complexity" evidence="1">
    <location>
        <begin position="131"/>
        <end position="144"/>
    </location>
</feature>
<feature type="compositionally biased region" description="Basic and acidic residues" evidence="1">
    <location>
        <begin position="114"/>
        <end position="130"/>
    </location>
</feature>
<gene>
    <name evidence="3" type="ORF">OEA41_007859</name>
</gene>
<evidence type="ECO:0000256" key="2">
    <source>
        <dbReference type="SAM" id="SignalP"/>
    </source>
</evidence>
<keyword evidence="2" id="KW-0732">Signal</keyword>
<dbReference type="AlphaFoldDB" id="A0AAD9ZDH3"/>
<feature type="compositionally biased region" description="Polar residues" evidence="1">
    <location>
        <begin position="347"/>
        <end position="362"/>
    </location>
</feature>
<feature type="chain" id="PRO_5041911620" evidence="2">
    <location>
        <begin position="29"/>
        <end position="362"/>
    </location>
</feature>
<dbReference type="EMBL" id="JASNWA010000004">
    <property type="protein sequence ID" value="KAK3176536.1"/>
    <property type="molecule type" value="Genomic_DNA"/>
</dbReference>
<feature type="signal peptide" evidence="2">
    <location>
        <begin position="1"/>
        <end position="28"/>
    </location>
</feature>
<sequence length="362" mass="39493">MPAPLAKENSQLTGLLLSLSLLFAAGLAAYENPHVRQWIDESRRKVAIALHSLGDEVAPRPSESRDASPDASTREDEDPEAVERRRKARQEILERGRILEERRRSRQASTGKAKNFDDLVDKDGALKVEEPSATTTAAEPQAEEPGLRHRQTESNAAALGSTFANPFADEMHIESVPSLTDPTVDHAFADAMNIDSPHTVQDDAEDPPSRSRTPTLAVSPTSPPVPPKPAAYQPQHLLIDTDEISHHPSEELLDLTPTTSASSFNADPAELNDNRQPTQSNYWSVNEWAENHAAPFYSPPASVAQGIEEKMDERVVEGPHAGSDEHASQAGSEDSDVMSDDEARISTPGSWTEVGSQVSEYY</sequence>
<feature type="compositionally biased region" description="Basic and acidic residues" evidence="1">
    <location>
        <begin position="307"/>
        <end position="327"/>
    </location>
</feature>